<feature type="transmembrane region" description="Helical" evidence="14">
    <location>
        <begin position="450"/>
        <end position="472"/>
    </location>
</feature>
<gene>
    <name evidence="15" type="ORF">SAMN05192534_11762</name>
</gene>
<dbReference type="PANTHER" id="PTHR48086:SF3">
    <property type="entry name" value="SODIUM_PROLINE SYMPORTER"/>
    <property type="match status" value="1"/>
</dbReference>
<dbReference type="RefSeq" id="WP_091274748.1">
    <property type="nucleotide sequence ID" value="NZ_FNDK01000017.1"/>
</dbReference>
<proteinExistence type="inferred from homology"/>
<dbReference type="InterPro" id="IPR018212">
    <property type="entry name" value="Na/solute_symporter_CS"/>
</dbReference>
<feature type="transmembrane region" description="Helical" evidence="14">
    <location>
        <begin position="425"/>
        <end position="444"/>
    </location>
</feature>
<evidence type="ECO:0000256" key="13">
    <source>
        <dbReference type="RuleBase" id="RU362091"/>
    </source>
</evidence>
<keyword evidence="5 14" id="KW-0812">Transmembrane</keyword>
<dbReference type="CDD" id="cd10322">
    <property type="entry name" value="SLC5sbd"/>
    <property type="match status" value="1"/>
</dbReference>
<feature type="transmembrane region" description="Helical" evidence="14">
    <location>
        <begin position="46"/>
        <end position="66"/>
    </location>
</feature>
<evidence type="ECO:0000313" key="16">
    <source>
        <dbReference type="Proteomes" id="UP000199163"/>
    </source>
</evidence>
<evidence type="ECO:0000256" key="6">
    <source>
        <dbReference type="ARBA" id="ARBA00022847"/>
    </source>
</evidence>
<dbReference type="GO" id="GO:0005886">
    <property type="term" value="C:plasma membrane"/>
    <property type="evidence" value="ECO:0007669"/>
    <property type="project" value="UniProtKB-SubCell"/>
</dbReference>
<evidence type="ECO:0000256" key="1">
    <source>
        <dbReference type="ARBA" id="ARBA00004651"/>
    </source>
</evidence>
<organism evidence="15 16">
    <name type="scientific">Alteribacillus persepolensis</name>
    <dbReference type="NCBI Taxonomy" id="568899"/>
    <lineage>
        <taxon>Bacteria</taxon>
        <taxon>Bacillati</taxon>
        <taxon>Bacillota</taxon>
        <taxon>Bacilli</taxon>
        <taxon>Bacillales</taxon>
        <taxon>Bacillaceae</taxon>
        <taxon>Alteribacillus</taxon>
    </lineage>
</organism>
<evidence type="ECO:0000256" key="3">
    <source>
        <dbReference type="ARBA" id="ARBA00022448"/>
    </source>
</evidence>
<comment type="similarity">
    <text evidence="2 13">Belongs to the sodium:solute symporter (SSF) (TC 2.A.21) family.</text>
</comment>
<feature type="transmembrane region" description="Helical" evidence="14">
    <location>
        <begin position="162"/>
        <end position="178"/>
    </location>
</feature>
<feature type="transmembrane region" description="Helical" evidence="14">
    <location>
        <begin position="277"/>
        <end position="301"/>
    </location>
</feature>
<feature type="transmembrane region" description="Helical" evidence="14">
    <location>
        <begin position="371"/>
        <end position="392"/>
    </location>
</feature>
<evidence type="ECO:0000256" key="10">
    <source>
        <dbReference type="ARBA" id="ARBA00023136"/>
    </source>
</evidence>
<protein>
    <submittedName>
        <fullName evidence="15">Solute:Na+ symporter, SSS family</fullName>
    </submittedName>
</protein>
<dbReference type="InterPro" id="IPR050277">
    <property type="entry name" value="Sodium:Solute_Symporter"/>
</dbReference>
<evidence type="ECO:0000256" key="2">
    <source>
        <dbReference type="ARBA" id="ARBA00006434"/>
    </source>
</evidence>
<comment type="catalytic activity">
    <reaction evidence="12">
        <text>L-proline(in) + Na(+)(in) = L-proline(out) + Na(+)(out)</text>
        <dbReference type="Rhea" id="RHEA:28967"/>
        <dbReference type="ChEBI" id="CHEBI:29101"/>
        <dbReference type="ChEBI" id="CHEBI:60039"/>
    </reaction>
</comment>
<dbReference type="Proteomes" id="UP000199163">
    <property type="component" value="Unassembled WGS sequence"/>
</dbReference>
<keyword evidence="7 14" id="KW-1133">Transmembrane helix</keyword>
<keyword evidence="8" id="KW-0915">Sodium</keyword>
<dbReference type="GO" id="GO:0015824">
    <property type="term" value="P:proline transport"/>
    <property type="evidence" value="ECO:0007669"/>
    <property type="project" value="TreeGrafter"/>
</dbReference>
<feature type="transmembrane region" description="Helical" evidence="14">
    <location>
        <begin position="6"/>
        <end position="25"/>
    </location>
</feature>
<feature type="transmembrane region" description="Helical" evidence="14">
    <location>
        <begin position="190"/>
        <end position="208"/>
    </location>
</feature>
<keyword evidence="6" id="KW-0769">Symport</keyword>
<keyword evidence="3" id="KW-0813">Transport</keyword>
<dbReference type="OrthoDB" id="9810181at2"/>
<evidence type="ECO:0000313" key="15">
    <source>
        <dbReference type="EMBL" id="SDH99196.1"/>
    </source>
</evidence>
<comment type="subcellular location">
    <subcellularLocation>
        <location evidence="1">Cell membrane</location>
        <topology evidence="1">Multi-pass membrane protein</topology>
    </subcellularLocation>
</comment>
<dbReference type="InterPro" id="IPR038377">
    <property type="entry name" value="Na/Glc_symporter_sf"/>
</dbReference>
<accession>A0A1G8GXR7</accession>
<sequence>MDSRTIVVFVVMALYTLLVVGIGWVSQRQTKKTSEDYFLASRSISGFFLFCAIIGANLSSFVMLGMPGGAYHNGFGMYGLIMGAGSFLIGFTTYYFGLRIWVLGKKFGYSTPSQVFGGRFNSDTVALIMFIIFAVYTMPYVVTGQIGAGAGFETFTNGIVPYWLGSLIITVIVGYYVWGGGMRGTVLTNALQVVIFAVFLLIAVVMIANGQGGFSALTERVMAEQPHLLSRDGSPAFSWQGWFSQWLLFAFVVLSFPHVILRLLAAKSSTVLRQNSVMYPLGMSFIYILAVTLGVWGAVLIPGLEGAQSDNIVFMLTFEYLPVWMSGLALAGLFAMVMSTMDAQLLTMSNMFTTDVIEKYFGKDKDINGVFYGRVFVVVLLAISYIVSLIRPASVFEIANLSFTGTVVMMPVILAALYWRRLNRYGAISSLVAGAVLVPVYFFTDWLPDFGFLPVVPSMAIAALVMVVVSLATKPEYENADRHLDVLNDVLRKKPAKQPEPEYYTKKAE</sequence>
<evidence type="ECO:0000256" key="14">
    <source>
        <dbReference type="SAM" id="Phobius"/>
    </source>
</evidence>
<dbReference type="PANTHER" id="PTHR48086">
    <property type="entry name" value="SODIUM/PROLINE SYMPORTER-RELATED"/>
    <property type="match status" value="1"/>
</dbReference>
<dbReference type="Gene3D" id="1.20.1730.10">
    <property type="entry name" value="Sodium/glucose cotransporter"/>
    <property type="match status" value="1"/>
</dbReference>
<keyword evidence="16" id="KW-1185">Reference proteome</keyword>
<dbReference type="PROSITE" id="PS00457">
    <property type="entry name" value="NA_SOLUT_SYMP_2"/>
    <property type="match status" value="1"/>
</dbReference>
<dbReference type="InterPro" id="IPR001734">
    <property type="entry name" value="Na/solute_symporter"/>
</dbReference>
<evidence type="ECO:0000256" key="8">
    <source>
        <dbReference type="ARBA" id="ARBA00023053"/>
    </source>
</evidence>
<feature type="transmembrane region" description="Helical" evidence="14">
    <location>
        <begin position="78"/>
        <end position="103"/>
    </location>
</feature>
<dbReference type="GO" id="GO:0005298">
    <property type="term" value="F:proline:sodium symporter activity"/>
    <property type="evidence" value="ECO:0007669"/>
    <property type="project" value="TreeGrafter"/>
</dbReference>
<dbReference type="AlphaFoldDB" id="A0A1G8GXR7"/>
<dbReference type="STRING" id="568899.SAMN05192534_11762"/>
<feature type="transmembrane region" description="Helical" evidence="14">
    <location>
        <begin position="124"/>
        <end position="142"/>
    </location>
</feature>
<keyword evidence="4" id="KW-1003">Cell membrane</keyword>
<evidence type="ECO:0000256" key="4">
    <source>
        <dbReference type="ARBA" id="ARBA00022475"/>
    </source>
</evidence>
<keyword evidence="9" id="KW-0406">Ion transport</keyword>
<evidence type="ECO:0000256" key="12">
    <source>
        <dbReference type="ARBA" id="ARBA00033708"/>
    </source>
</evidence>
<feature type="transmembrane region" description="Helical" evidence="14">
    <location>
        <begin position="321"/>
        <end position="341"/>
    </location>
</feature>
<keyword evidence="11" id="KW-0739">Sodium transport</keyword>
<name>A0A1G8GXR7_9BACI</name>
<dbReference type="Pfam" id="PF00474">
    <property type="entry name" value="SSF"/>
    <property type="match status" value="1"/>
</dbReference>
<reference evidence="15 16" key="1">
    <citation type="submission" date="2016-10" db="EMBL/GenBank/DDBJ databases">
        <authorList>
            <person name="de Groot N.N."/>
        </authorList>
    </citation>
    <scope>NUCLEOTIDE SEQUENCE [LARGE SCALE GENOMIC DNA]</scope>
    <source>
        <strain evidence="15 16">DSM 21632</strain>
    </source>
</reference>
<keyword evidence="10 14" id="KW-0472">Membrane</keyword>
<dbReference type="GO" id="GO:0015193">
    <property type="term" value="F:L-proline transmembrane transporter activity"/>
    <property type="evidence" value="ECO:0007669"/>
    <property type="project" value="TreeGrafter"/>
</dbReference>
<evidence type="ECO:0000256" key="9">
    <source>
        <dbReference type="ARBA" id="ARBA00023065"/>
    </source>
</evidence>
<feature type="transmembrane region" description="Helical" evidence="14">
    <location>
        <begin position="398"/>
        <end position="418"/>
    </location>
</feature>
<feature type="transmembrane region" description="Helical" evidence="14">
    <location>
        <begin position="246"/>
        <end position="265"/>
    </location>
</feature>
<dbReference type="EMBL" id="FNDK01000017">
    <property type="protein sequence ID" value="SDH99196.1"/>
    <property type="molecule type" value="Genomic_DNA"/>
</dbReference>
<dbReference type="PROSITE" id="PS50283">
    <property type="entry name" value="NA_SOLUT_SYMP_3"/>
    <property type="match status" value="1"/>
</dbReference>
<evidence type="ECO:0000256" key="7">
    <source>
        <dbReference type="ARBA" id="ARBA00022989"/>
    </source>
</evidence>
<evidence type="ECO:0000256" key="5">
    <source>
        <dbReference type="ARBA" id="ARBA00022692"/>
    </source>
</evidence>
<evidence type="ECO:0000256" key="11">
    <source>
        <dbReference type="ARBA" id="ARBA00023201"/>
    </source>
</evidence>